<dbReference type="Pfam" id="PF00155">
    <property type="entry name" value="Aminotran_1_2"/>
    <property type="match status" value="1"/>
</dbReference>
<comment type="cofactor">
    <cofactor evidence="1 5">
        <name>pyridoxal 5'-phosphate</name>
        <dbReference type="ChEBI" id="CHEBI:597326"/>
    </cofactor>
</comment>
<reference evidence="8" key="1">
    <citation type="journal article" date="2013" name="J. Am. Chem. Soc.">
        <title>Characterization of streptonigrin biosynthesis reveals a cryptic carboxyl methylation and an unusual oxidative cleavage of a N-C bond.</title>
        <authorList>
            <person name="Xu F."/>
            <person name="Kong D."/>
            <person name="He X."/>
            <person name="Zhang Z."/>
            <person name="Han M."/>
            <person name="Xie X."/>
            <person name="Wang P."/>
            <person name="Cheng H."/>
            <person name="Tao M."/>
            <person name="Zhang L."/>
            <person name="Deng Z."/>
            <person name="Lin S."/>
        </authorList>
    </citation>
    <scope>NUCLEOTIDE SEQUENCE</scope>
    <source>
        <strain evidence="8">CGMCC 4.1223</strain>
    </source>
</reference>
<evidence type="ECO:0000313" key="8">
    <source>
        <dbReference type="EMBL" id="AFW04575.1"/>
    </source>
</evidence>
<evidence type="ECO:0000256" key="5">
    <source>
        <dbReference type="RuleBase" id="RU003693"/>
    </source>
</evidence>
<organism evidence="8">
    <name type="scientific">Streptomyces albus</name>
    <dbReference type="NCBI Taxonomy" id="1888"/>
    <lineage>
        <taxon>Bacteria</taxon>
        <taxon>Bacillati</taxon>
        <taxon>Actinomycetota</taxon>
        <taxon>Actinomycetes</taxon>
        <taxon>Kitasatosporales</taxon>
        <taxon>Streptomycetaceae</taxon>
        <taxon>Streptomyces</taxon>
    </lineage>
</organism>
<evidence type="ECO:0000256" key="4">
    <source>
        <dbReference type="ARBA" id="ARBA00022898"/>
    </source>
</evidence>
<dbReference type="InterPro" id="IPR004839">
    <property type="entry name" value="Aminotransferase_I/II_large"/>
</dbReference>
<dbReference type="InterPro" id="IPR015424">
    <property type="entry name" value="PyrdxlP-dep_Trfase"/>
</dbReference>
<dbReference type="Gene3D" id="3.90.1150.10">
    <property type="entry name" value="Aspartate Aminotransferase, domain 1"/>
    <property type="match status" value="1"/>
</dbReference>
<keyword evidence="4 5" id="KW-0663">Pyridoxal phosphate</keyword>
<feature type="region of interest" description="Disordered" evidence="6">
    <location>
        <begin position="28"/>
        <end position="48"/>
    </location>
</feature>
<evidence type="ECO:0000259" key="7">
    <source>
        <dbReference type="Pfam" id="PF00155"/>
    </source>
</evidence>
<dbReference type="PROSITE" id="PS51257">
    <property type="entry name" value="PROKAR_LIPOPROTEIN"/>
    <property type="match status" value="1"/>
</dbReference>
<feature type="domain" description="Aminotransferase class I/classII large" evidence="7">
    <location>
        <begin position="68"/>
        <end position="393"/>
    </location>
</feature>
<dbReference type="GO" id="GO:0030170">
    <property type="term" value="F:pyridoxal phosphate binding"/>
    <property type="evidence" value="ECO:0007669"/>
    <property type="project" value="InterPro"/>
</dbReference>
<evidence type="ECO:0000256" key="1">
    <source>
        <dbReference type="ARBA" id="ARBA00001933"/>
    </source>
</evidence>
<gene>
    <name evidence="8" type="primary">stnR</name>
</gene>
<proteinExistence type="inferred from homology"/>
<dbReference type="InterPro" id="IPR015421">
    <property type="entry name" value="PyrdxlP-dep_Trfase_major"/>
</dbReference>
<dbReference type="PANTHER" id="PTHR43643:SF3">
    <property type="entry name" value="HISTIDINOL-PHOSPHATE AMINOTRANSFERASE"/>
    <property type="match status" value="1"/>
</dbReference>
<dbReference type="SUPFAM" id="SSF53383">
    <property type="entry name" value="PLP-dependent transferases"/>
    <property type="match status" value="1"/>
</dbReference>
<dbReference type="Gene3D" id="3.40.640.10">
    <property type="entry name" value="Type I PLP-dependent aspartate aminotransferase-like (Major domain)"/>
    <property type="match status" value="1"/>
</dbReference>
<sequence length="401" mass="42562">MRRRWAVTASASWWGTACELHASASAAYTPPCHSPGTGGRGTESGPMTAPVRQETRNYNASVPSADDLVRLHLSESPYGASPAAVAAVTGELERINRYPAPGREGLVQALARHWELPEEHIAVANGSDELVLATALTLGDPGSPGLVTAGTFPGYLAALERIGRGAVQVPLAGSGTDTAAFADRLPGCGIGYVCNPHNPCGSALTHDELHRLVAAARDSGTPLVFDEAYHEFGPPAQPQARTHLREDTPVLALRTFSKAYGLAALRIGYALGPADLIAEVRRTLTVLPFSVNRAAQAAALAALDDQEFLGSVRRDSAARRQWFCAELERRGYRYLPSVTNFVAVEVAASAEAQDVLARDHGILVRDTGMFGFPGHLRVSLGSVEELRGFLDALDRVTAGSR</sequence>
<keyword evidence="3 8" id="KW-0808">Transferase</keyword>
<dbReference type="EMBL" id="JQ414024">
    <property type="protein sequence ID" value="AFW04575.1"/>
    <property type="molecule type" value="Genomic_DNA"/>
</dbReference>
<evidence type="ECO:0000256" key="2">
    <source>
        <dbReference type="ARBA" id="ARBA00022576"/>
    </source>
</evidence>
<comment type="similarity">
    <text evidence="5">Belongs to the class-II pyridoxal-phosphate-dependent aminotransferase family.</text>
</comment>
<evidence type="ECO:0000256" key="6">
    <source>
        <dbReference type="SAM" id="MobiDB-lite"/>
    </source>
</evidence>
<dbReference type="GO" id="GO:0008483">
    <property type="term" value="F:transaminase activity"/>
    <property type="evidence" value="ECO:0007669"/>
    <property type="project" value="UniProtKB-KW"/>
</dbReference>
<name>L7PIV5_9ACTN</name>
<dbReference type="InterPro" id="IPR050106">
    <property type="entry name" value="HistidinolP_aminotransfase"/>
</dbReference>
<dbReference type="CDD" id="cd00609">
    <property type="entry name" value="AAT_like"/>
    <property type="match status" value="1"/>
</dbReference>
<dbReference type="PANTHER" id="PTHR43643">
    <property type="entry name" value="HISTIDINOL-PHOSPHATE AMINOTRANSFERASE 2"/>
    <property type="match status" value="1"/>
</dbReference>
<protein>
    <submittedName>
        <fullName evidence="8">Histidinol-phosphate aminotransferase</fullName>
    </submittedName>
</protein>
<keyword evidence="2 8" id="KW-0032">Aminotransferase</keyword>
<dbReference type="InterPro" id="IPR015422">
    <property type="entry name" value="PyrdxlP-dep_Trfase_small"/>
</dbReference>
<dbReference type="AlphaFoldDB" id="L7PIV5"/>
<evidence type="ECO:0000256" key="3">
    <source>
        <dbReference type="ARBA" id="ARBA00022679"/>
    </source>
</evidence>
<dbReference type="PROSITE" id="PS00599">
    <property type="entry name" value="AA_TRANSFER_CLASS_2"/>
    <property type="match status" value="1"/>
</dbReference>
<accession>L7PIV5</accession>
<dbReference type="InterPro" id="IPR001917">
    <property type="entry name" value="Aminotrans_II_pyridoxalP_BS"/>
</dbReference>